<evidence type="ECO:0000259" key="3">
    <source>
        <dbReference type="PROSITE" id="PS50089"/>
    </source>
</evidence>
<keyword evidence="1" id="KW-0862">Zinc</keyword>
<keyword evidence="1" id="KW-0863">Zinc-finger</keyword>
<comment type="caution">
    <text evidence="4">The sequence shown here is derived from an EMBL/GenBank/DDBJ whole genome shotgun (WGS) entry which is preliminary data.</text>
</comment>
<keyword evidence="5" id="KW-1185">Reference proteome</keyword>
<dbReference type="GO" id="GO:0008270">
    <property type="term" value="F:zinc ion binding"/>
    <property type="evidence" value="ECO:0007669"/>
    <property type="project" value="UniProtKB-KW"/>
</dbReference>
<dbReference type="SMART" id="SM00184">
    <property type="entry name" value="RING"/>
    <property type="match status" value="1"/>
</dbReference>
<evidence type="ECO:0000256" key="2">
    <source>
        <dbReference type="SAM" id="MobiDB-lite"/>
    </source>
</evidence>
<keyword evidence="1" id="KW-0479">Metal-binding</keyword>
<dbReference type="OrthoDB" id="3801414at2759"/>
<feature type="region of interest" description="Disordered" evidence="2">
    <location>
        <begin position="253"/>
        <end position="275"/>
    </location>
</feature>
<proteinExistence type="predicted"/>
<sequence>MPPTTTTTTIPTRTTFLTTLRTTPLPPASPTCAICSTTYTPTQPTPPANITSPHLAPHLATRLPCGHFFGYCCIGRWLMEGGAGCPLCRAVFFVDEEEEEEEEEESSEWEWEWEWEWEGDEEWEESSGWDSEDETECEEYLDENLRGEWIGVDVYGRCDGDEWGGEVSVYAAEEIAIRVSGHGREEGSAGAEDATGKTCGGDIVGTASFPSPLDLGDAESPSEDGIRWSMNGGVLLRFSPTVFSTSSIPSLDLGEAESSSPLEPSWSMNGGVVLK</sequence>
<evidence type="ECO:0000313" key="4">
    <source>
        <dbReference type="EMBL" id="KAF2443649.1"/>
    </source>
</evidence>
<dbReference type="InterPro" id="IPR013083">
    <property type="entry name" value="Znf_RING/FYVE/PHD"/>
</dbReference>
<name>A0A9P4PEP1_9PLEO</name>
<protein>
    <recommendedName>
        <fullName evidence="3">RING-type domain-containing protein</fullName>
    </recommendedName>
</protein>
<reference evidence="4" key="1">
    <citation type="journal article" date="2020" name="Stud. Mycol.">
        <title>101 Dothideomycetes genomes: a test case for predicting lifestyles and emergence of pathogens.</title>
        <authorList>
            <person name="Haridas S."/>
            <person name="Albert R."/>
            <person name="Binder M."/>
            <person name="Bloem J."/>
            <person name="Labutti K."/>
            <person name="Salamov A."/>
            <person name="Andreopoulos B."/>
            <person name="Baker S."/>
            <person name="Barry K."/>
            <person name="Bills G."/>
            <person name="Bluhm B."/>
            <person name="Cannon C."/>
            <person name="Castanera R."/>
            <person name="Culley D."/>
            <person name="Daum C."/>
            <person name="Ezra D."/>
            <person name="Gonzalez J."/>
            <person name="Henrissat B."/>
            <person name="Kuo A."/>
            <person name="Liang C."/>
            <person name="Lipzen A."/>
            <person name="Lutzoni F."/>
            <person name="Magnuson J."/>
            <person name="Mondo S."/>
            <person name="Nolan M."/>
            <person name="Ohm R."/>
            <person name="Pangilinan J."/>
            <person name="Park H.-J."/>
            <person name="Ramirez L."/>
            <person name="Alfaro M."/>
            <person name="Sun H."/>
            <person name="Tritt A."/>
            <person name="Yoshinaga Y."/>
            <person name="Zwiers L.-H."/>
            <person name="Turgeon B."/>
            <person name="Goodwin S."/>
            <person name="Spatafora J."/>
            <person name="Crous P."/>
            <person name="Grigoriev I."/>
        </authorList>
    </citation>
    <scope>NUCLEOTIDE SEQUENCE</scope>
    <source>
        <strain evidence="4">CBS 690.94</strain>
    </source>
</reference>
<gene>
    <name evidence="4" type="ORF">P171DRAFT_486371</name>
</gene>
<accession>A0A9P4PEP1</accession>
<dbReference type="SUPFAM" id="SSF57850">
    <property type="entry name" value="RING/U-box"/>
    <property type="match status" value="1"/>
</dbReference>
<dbReference type="InterPro" id="IPR001841">
    <property type="entry name" value="Znf_RING"/>
</dbReference>
<dbReference type="AlphaFoldDB" id="A0A9P4PEP1"/>
<dbReference type="EMBL" id="MU001502">
    <property type="protein sequence ID" value="KAF2443649.1"/>
    <property type="molecule type" value="Genomic_DNA"/>
</dbReference>
<dbReference type="Proteomes" id="UP000799764">
    <property type="component" value="Unassembled WGS sequence"/>
</dbReference>
<evidence type="ECO:0000313" key="5">
    <source>
        <dbReference type="Proteomes" id="UP000799764"/>
    </source>
</evidence>
<dbReference type="Gene3D" id="3.30.40.10">
    <property type="entry name" value="Zinc/RING finger domain, C3HC4 (zinc finger)"/>
    <property type="match status" value="1"/>
</dbReference>
<feature type="compositionally biased region" description="Polar residues" evidence="2">
    <location>
        <begin position="257"/>
        <end position="268"/>
    </location>
</feature>
<dbReference type="PROSITE" id="PS50089">
    <property type="entry name" value="ZF_RING_2"/>
    <property type="match status" value="1"/>
</dbReference>
<feature type="domain" description="RING-type" evidence="3">
    <location>
        <begin position="32"/>
        <end position="89"/>
    </location>
</feature>
<organism evidence="4 5">
    <name type="scientific">Karstenula rhodostoma CBS 690.94</name>
    <dbReference type="NCBI Taxonomy" id="1392251"/>
    <lineage>
        <taxon>Eukaryota</taxon>
        <taxon>Fungi</taxon>
        <taxon>Dikarya</taxon>
        <taxon>Ascomycota</taxon>
        <taxon>Pezizomycotina</taxon>
        <taxon>Dothideomycetes</taxon>
        <taxon>Pleosporomycetidae</taxon>
        <taxon>Pleosporales</taxon>
        <taxon>Massarineae</taxon>
        <taxon>Didymosphaeriaceae</taxon>
        <taxon>Karstenula</taxon>
    </lineage>
</organism>
<dbReference type="Pfam" id="PF13639">
    <property type="entry name" value="zf-RING_2"/>
    <property type="match status" value="1"/>
</dbReference>
<evidence type="ECO:0000256" key="1">
    <source>
        <dbReference type="PROSITE-ProRule" id="PRU00175"/>
    </source>
</evidence>